<dbReference type="OrthoDB" id="10044893at2759"/>
<dbReference type="AlphaFoldDB" id="A0A9D4V3C5"/>
<proteinExistence type="predicted"/>
<dbReference type="PANTHER" id="PTHR13382">
    <property type="entry name" value="MITOCHONDRIAL ATP SYNTHASE COUPLING FACTOR B"/>
    <property type="match status" value="1"/>
</dbReference>
<name>A0A9D4V3C5_ADICA</name>
<evidence type="ECO:0000313" key="1">
    <source>
        <dbReference type="EMBL" id="KAI5078725.1"/>
    </source>
</evidence>
<dbReference type="EMBL" id="JABFUD020000006">
    <property type="protein sequence ID" value="KAI5078725.1"/>
    <property type="molecule type" value="Genomic_DNA"/>
</dbReference>
<dbReference type="InterPro" id="IPR032675">
    <property type="entry name" value="LRR_dom_sf"/>
</dbReference>
<keyword evidence="2" id="KW-1185">Reference proteome</keyword>
<dbReference type="GO" id="GO:0005737">
    <property type="term" value="C:cytoplasm"/>
    <property type="evidence" value="ECO:0007669"/>
    <property type="project" value="TreeGrafter"/>
</dbReference>
<sequence length="782" mass="88222">MKRNATRCFASEFSFCISSSVLRSLQSRRVEDLLCKKGFSPISGLSGSPDESLIVNGRQYRMHQGVWTDSADEKNKKGILRFFSTKGRASEVQVVINRNFLGCPNLNKPDTDFSLEDQLLPFVRFTELGCQGSHAQGLTDNDIKTHIPHCSSEKVRWNTFRQGDIWINGLFPEDDSLTKNCNFNPISLQTSSDCYISEHSEVDWISKEIAYQELICNEKANYCTDAVSGKTEPIKEEHDMDIISTLAAVAALLRDWCALEAELSQPVVDEPIERNTGLENVYHDEWVWINDDKVEQRKMKKDVSMQLKGSHYNVAWDDFIQERLRRQQMLYHTYLQPRPASIELDCGNKLASDVLEDLFGSQKYVDIGWCSEERAEEEFYSFKPFLQPAGKTIEEHNACISNQSLEAGSTLNNSFAAQFFVDIDFSDQLAHQYASQHPVTSRYSFGRKGDPFFSPEVGDIFPAGHTSYSQVENDCIFGGGLILAEANKGGYVDDADAGKVLPGHILDDVKCSPSTIQDLGFTHGAFSNVDIKNETENDTNVVELVHEAMPFVLPYVCLQELLAMEEVCKSLRDWIRNDLLLWQQLHVEPPLSKNFTDNVFLELASRAKGQLRCLNLVDCTKVTEAAVEQVVFSNPRIAKLSLPGCSRISADSVVRMVEVLTHQGHPGLSSLKYLRVRNIYGLTREHLARLENMVGARSSYQRKPQYYHNGHHASICDDERPIDVEECPKCTNVRLPKCAACSRPGCGRHVDHFMRTPERTFFCGDCSGTSVDTRGPEFHPHS</sequence>
<reference evidence="1" key="1">
    <citation type="submission" date="2021-01" db="EMBL/GenBank/DDBJ databases">
        <title>Adiantum capillus-veneris genome.</title>
        <authorList>
            <person name="Fang Y."/>
            <person name="Liao Q."/>
        </authorList>
    </citation>
    <scope>NUCLEOTIDE SEQUENCE</scope>
    <source>
        <strain evidence="1">H3</strain>
        <tissue evidence="1">Leaf</tissue>
    </source>
</reference>
<dbReference type="InterPro" id="IPR050648">
    <property type="entry name" value="F-box_LRR-repeat"/>
</dbReference>
<protein>
    <submittedName>
        <fullName evidence="1">Uncharacterized protein</fullName>
    </submittedName>
</protein>
<evidence type="ECO:0000313" key="2">
    <source>
        <dbReference type="Proteomes" id="UP000886520"/>
    </source>
</evidence>
<organism evidence="1 2">
    <name type="scientific">Adiantum capillus-veneris</name>
    <name type="common">Maidenhair fern</name>
    <dbReference type="NCBI Taxonomy" id="13818"/>
    <lineage>
        <taxon>Eukaryota</taxon>
        <taxon>Viridiplantae</taxon>
        <taxon>Streptophyta</taxon>
        <taxon>Embryophyta</taxon>
        <taxon>Tracheophyta</taxon>
        <taxon>Polypodiopsida</taxon>
        <taxon>Polypodiidae</taxon>
        <taxon>Polypodiales</taxon>
        <taxon>Pteridineae</taxon>
        <taxon>Pteridaceae</taxon>
        <taxon>Vittarioideae</taxon>
        <taxon>Adiantum</taxon>
    </lineage>
</organism>
<comment type="caution">
    <text evidence="1">The sequence shown here is derived from an EMBL/GenBank/DDBJ whole genome shotgun (WGS) entry which is preliminary data.</text>
</comment>
<gene>
    <name evidence="1" type="ORF">GOP47_0006396</name>
</gene>
<accession>A0A9D4V3C5</accession>
<dbReference type="SUPFAM" id="SSF52047">
    <property type="entry name" value="RNI-like"/>
    <property type="match status" value="1"/>
</dbReference>
<dbReference type="Gene3D" id="3.80.10.10">
    <property type="entry name" value="Ribonuclease Inhibitor"/>
    <property type="match status" value="1"/>
</dbReference>
<dbReference type="PANTHER" id="PTHR13382:SF22">
    <property type="entry name" value="F-BOX PROTEIN SKIP14"/>
    <property type="match status" value="1"/>
</dbReference>
<dbReference type="Proteomes" id="UP000886520">
    <property type="component" value="Chromosome 6"/>
</dbReference>